<keyword evidence="2" id="KW-1185">Reference proteome</keyword>
<dbReference type="Proteomes" id="UP000008315">
    <property type="component" value="Chromosome"/>
</dbReference>
<reference evidence="2" key="1">
    <citation type="journal article" date="2012" name="J. Bacteriol.">
        <title>Genome sequence of the haloalkaliphilic methanotrophic bacterium Methylomicrobium alcaliphilum 20Z.</title>
        <authorList>
            <person name="Vuilleumier S."/>
            <person name="Khmelenina V.N."/>
            <person name="Bringel F."/>
            <person name="Reshetnikov A.S."/>
            <person name="Lajus A."/>
            <person name="Mangenot S."/>
            <person name="Rouy Z."/>
            <person name="Op den Camp H.J."/>
            <person name="Jetten M.S."/>
            <person name="Dispirito A.A."/>
            <person name="Dunfield P."/>
            <person name="Klotz M.G."/>
            <person name="Semrau J.D."/>
            <person name="Stein L.Y."/>
            <person name="Barbe V."/>
            <person name="Medigue C."/>
            <person name="Trotsenko Y.A."/>
            <person name="Kalyuzhnaya M.G."/>
        </authorList>
    </citation>
    <scope>NUCLEOTIDE SEQUENCE [LARGE SCALE GENOMIC DNA]</scope>
    <source>
        <strain evidence="2">DSM 19304 / NCIMB 14124 / VKM B-2133 / 20Z</strain>
    </source>
</reference>
<protein>
    <submittedName>
        <fullName evidence="1">Uncharacterized protein</fullName>
    </submittedName>
</protein>
<evidence type="ECO:0000313" key="2">
    <source>
        <dbReference type="Proteomes" id="UP000008315"/>
    </source>
</evidence>
<accession>G4T2Q7</accession>
<proteinExistence type="predicted"/>
<sequence length="44" mass="4779">MSLQPRPAESIQKLAIPGISLSIAEIRSAKGITTAEQSFFQTDF</sequence>
<dbReference type="PATRIC" id="fig|271065.3.peg.863"/>
<name>G4T2Q7_META2</name>
<gene>
    <name evidence="1" type="ordered locus">MEALZ_0847</name>
</gene>
<organism evidence="1 2">
    <name type="scientific">Methylotuvimicrobium alcaliphilum (strain DSM 19304 / NCIMB 14124 / VKM B-2133 / 20Z)</name>
    <name type="common">Methylomicrobium alcaliphilum</name>
    <dbReference type="NCBI Taxonomy" id="1091494"/>
    <lineage>
        <taxon>Bacteria</taxon>
        <taxon>Pseudomonadati</taxon>
        <taxon>Pseudomonadota</taxon>
        <taxon>Gammaproteobacteria</taxon>
        <taxon>Methylococcales</taxon>
        <taxon>Methylococcaceae</taxon>
        <taxon>Methylotuvimicrobium</taxon>
    </lineage>
</organism>
<dbReference type="EMBL" id="FO082060">
    <property type="protein sequence ID" value="CCE22541.1"/>
    <property type="molecule type" value="Genomic_DNA"/>
</dbReference>
<dbReference type="KEGG" id="mah:MEALZ_0847"/>
<dbReference type="STRING" id="1091494.MEALZ_0847"/>
<dbReference type="HOGENOM" id="CLU_3218471_0_0_6"/>
<evidence type="ECO:0000313" key="1">
    <source>
        <dbReference type="EMBL" id="CCE22541.1"/>
    </source>
</evidence>
<dbReference type="AlphaFoldDB" id="G4T2Q7"/>